<sequence length="75" mass="7507">MDVTVHGDLLGDEEEAELTAWLVADGTAVESGQPIAELETGKASVEFTAPAAGTLSILVGAGEVVAADTVVARLA</sequence>
<comment type="caution">
    <text evidence="3">The sequence shown here is derived from an EMBL/GenBank/DDBJ whole genome shotgun (WGS) entry which is preliminary data.</text>
</comment>
<dbReference type="InterPro" id="IPR000089">
    <property type="entry name" value="Biotin_lipoyl"/>
</dbReference>
<dbReference type="EMBL" id="BAABEP010000005">
    <property type="protein sequence ID" value="GAA3716220.1"/>
    <property type="molecule type" value="Genomic_DNA"/>
</dbReference>
<dbReference type="PROSITE" id="PS50968">
    <property type="entry name" value="BIOTINYL_LIPOYL"/>
    <property type="match status" value="1"/>
</dbReference>
<organism evidence="3 4">
    <name type="scientific">Streptomyces tremellae</name>
    <dbReference type="NCBI Taxonomy" id="1124239"/>
    <lineage>
        <taxon>Bacteria</taxon>
        <taxon>Bacillati</taxon>
        <taxon>Actinomycetota</taxon>
        <taxon>Actinomycetes</taxon>
        <taxon>Kitasatosporales</taxon>
        <taxon>Streptomycetaceae</taxon>
        <taxon>Streptomyces</taxon>
    </lineage>
</organism>
<accession>A0ABP7EBV0</accession>
<dbReference type="InterPro" id="IPR011053">
    <property type="entry name" value="Single_hybrid_motif"/>
</dbReference>
<dbReference type="RefSeq" id="WP_345642249.1">
    <property type="nucleotide sequence ID" value="NZ_BAABEP010000005.1"/>
</dbReference>
<gene>
    <name evidence="3" type="ORF">GCM10023082_12360</name>
</gene>
<protein>
    <recommendedName>
        <fullName evidence="2">Lipoyl-binding domain-containing protein</fullName>
    </recommendedName>
</protein>
<dbReference type="InterPro" id="IPR003016">
    <property type="entry name" value="2-oxoA_DH_lipoyl-BS"/>
</dbReference>
<proteinExistence type="predicted"/>
<evidence type="ECO:0000259" key="2">
    <source>
        <dbReference type="PROSITE" id="PS50968"/>
    </source>
</evidence>
<feature type="domain" description="Lipoyl-binding" evidence="2">
    <location>
        <begin position="1"/>
        <end position="75"/>
    </location>
</feature>
<dbReference type="SUPFAM" id="SSF51230">
    <property type="entry name" value="Single hybrid motif"/>
    <property type="match status" value="1"/>
</dbReference>
<keyword evidence="4" id="KW-1185">Reference proteome</keyword>
<dbReference type="Proteomes" id="UP001499884">
    <property type="component" value="Unassembled WGS sequence"/>
</dbReference>
<keyword evidence="1" id="KW-0450">Lipoyl</keyword>
<dbReference type="Gene3D" id="2.40.50.100">
    <property type="match status" value="1"/>
</dbReference>
<evidence type="ECO:0000256" key="1">
    <source>
        <dbReference type="ARBA" id="ARBA00022823"/>
    </source>
</evidence>
<evidence type="ECO:0000313" key="3">
    <source>
        <dbReference type="EMBL" id="GAA3716220.1"/>
    </source>
</evidence>
<reference evidence="4" key="1">
    <citation type="journal article" date="2019" name="Int. J. Syst. Evol. Microbiol.">
        <title>The Global Catalogue of Microorganisms (GCM) 10K type strain sequencing project: providing services to taxonomists for standard genome sequencing and annotation.</title>
        <authorList>
            <consortium name="The Broad Institute Genomics Platform"/>
            <consortium name="The Broad Institute Genome Sequencing Center for Infectious Disease"/>
            <person name="Wu L."/>
            <person name="Ma J."/>
        </authorList>
    </citation>
    <scope>NUCLEOTIDE SEQUENCE [LARGE SCALE GENOMIC DNA]</scope>
    <source>
        <strain evidence="4">JCM 30846</strain>
    </source>
</reference>
<dbReference type="PROSITE" id="PS00189">
    <property type="entry name" value="LIPOYL"/>
    <property type="match status" value="1"/>
</dbReference>
<evidence type="ECO:0000313" key="4">
    <source>
        <dbReference type="Proteomes" id="UP001499884"/>
    </source>
</evidence>
<dbReference type="CDD" id="cd06849">
    <property type="entry name" value="lipoyl_domain"/>
    <property type="match status" value="1"/>
</dbReference>
<name>A0ABP7EBV0_9ACTN</name>
<dbReference type="Pfam" id="PF00364">
    <property type="entry name" value="Biotin_lipoyl"/>
    <property type="match status" value="1"/>
</dbReference>